<proteinExistence type="predicted"/>
<reference evidence="5 6" key="1">
    <citation type="submission" date="2021-01" db="EMBL/GenBank/DDBJ databases">
        <title>WGS of actinomycetes isolated from Thailand.</title>
        <authorList>
            <person name="Thawai C."/>
        </authorList>
    </citation>
    <scope>NUCLEOTIDE SEQUENCE [LARGE SCALE GENOMIC DNA]</scope>
    <source>
        <strain evidence="5 6">LPG 2</strain>
    </source>
</reference>
<comment type="caution">
    <text evidence="5">The sequence shown here is derived from an EMBL/GenBank/DDBJ whole genome shotgun (WGS) entry which is preliminary data.</text>
</comment>
<dbReference type="Gene3D" id="1.10.10.10">
    <property type="entry name" value="Winged helix-like DNA-binding domain superfamily/Winged helix DNA-binding domain"/>
    <property type="match status" value="1"/>
</dbReference>
<evidence type="ECO:0000256" key="3">
    <source>
        <dbReference type="ARBA" id="ARBA00023163"/>
    </source>
</evidence>
<keyword evidence="2" id="KW-0238">DNA-binding</keyword>
<accession>A0ABS1MGT5</accession>
<dbReference type="Gene3D" id="3.40.50.300">
    <property type="entry name" value="P-loop containing nucleotide triphosphate hydrolases"/>
    <property type="match status" value="1"/>
</dbReference>
<evidence type="ECO:0000256" key="2">
    <source>
        <dbReference type="ARBA" id="ARBA00023125"/>
    </source>
</evidence>
<dbReference type="Pfam" id="PF00392">
    <property type="entry name" value="GntR"/>
    <property type="match status" value="1"/>
</dbReference>
<feature type="domain" description="HTH gntR-type" evidence="4">
    <location>
        <begin position="8"/>
        <end position="76"/>
    </location>
</feature>
<dbReference type="SMART" id="SM00345">
    <property type="entry name" value="HTH_GNTR"/>
    <property type="match status" value="1"/>
</dbReference>
<dbReference type="SUPFAM" id="SSF52540">
    <property type="entry name" value="P-loop containing nucleoside triphosphate hydrolases"/>
    <property type="match status" value="1"/>
</dbReference>
<sequence>MSDPNTADARYRQIAHQLENDIEAGRLRPGQRIASTRELAAQFEVSVGAINDAMELLISKGLVVSRSRSGRYVALDAAPIDRIRERPKPRAVLVGGYAGSGKTEFGRIFARETGWAMLDKDTLTRSVVDAALVELGSSMQDRDSDIYRNSIRPAEYECLQAAMLENIACGVSVVCTAPYLREFKQRSWFERTSARLEALGADMSVIWIECDIDSMHTYVKRRGAIRDTWKLGHWADYLARDVDVTFRPPWPHTVISNNQDSEPLQAQAKSFLRTLSE</sequence>
<evidence type="ECO:0000313" key="5">
    <source>
        <dbReference type="EMBL" id="MBL1079476.1"/>
    </source>
</evidence>
<evidence type="ECO:0000313" key="6">
    <source>
        <dbReference type="Proteomes" id="UP000602198"/>
    </source>
</evidence>
<dbReference type="InterPro" id="IPR027417">
    <property type="entry name" value="P-loop_NTPase"/>
</dbReference>
<dbReference type="InterPro" id="IPR036390">
    <property type="entry name" value="WH_DNA-bd_sf"/>
</dbReference>
<evidence type="ECO:0000259" key="4">
    <source>
        <dbReference type="PROSITE" id="PS50949"/>
    </source>
</evidence>
<dbReference type="Proteomes" id="UP000602198">
    <property type="component" value="Unassembled WGS sequence"/>
</dbReference>
<dbReference type="PROSITE" id="PS50949">
    <property type="entry name" value="HTH_GNTR"/>
    <property type="match status" value="1"/>
</dbReference>
<protein>
    <submittedName>
        <fullName evidence="5">GntR family transcriptional regulator</fullName>
    </submittedName>
</protein>
<dbReference type="InterPro" id="IPR036388">
    <property type="entry name" value="WH-like_DNA-bd_sf"/>
</dbReference>
<dbReference type="EMBL" id="JAERRJ010000017">
    <property type="protein sequence ID" value="MBL1079476.1"/>
    <property type="molecule type" value="Genomic_DNA"/>
</dbReference>
<keyword evidence="3" id="KW-0804">Transcription</keyword>
<keyword evidence="6" id="KW-1185">Reference proteome</keyword>
<organism evidence="5 6">
    <name type="scientific">Nocardia acididurans</name>
    <dbReference type="NCBI Taxonomy" id="2802282"/>
    <lineage>
        <taxon>Bacteria</taxon>
        <taxon>Bacillati</taxon>
        <taxon>Actinomycetota</taxon>
        <taxon>Actinomycetes</taxon>
        <taxon>Mycobacteriales</taxon>
        <taxon>Nocardiaceae</taxon>
        <taxon>Nocardia</taxon>
    </lineage>
</organism>
<dbReference type="PANTHER" id="PTHR44846:SF17">
    <property type="entry name" value="GNTR-FAMILY TRANSCRIPTIONAL REGULATOR"/>
    <property type="match status" value="1"/>
</dbReference>
<gene>
    <name evidence="5" type="ORF">JK358_34230</name>
</gene>
<dbReference type="InterPro" id="IPR050679">
    <property type="entry name" value="Bact_HTH_transcr_reg"/>
</dbReference>
<dbReference type="CDD" id="cd07377">
    <property type="entry name" value="WHTH_GntR"/>
    <property type="match status" value="1"/>
</dbReference>
<dbReference type="Pfam" id="PF13671">
    <property type="entry name" value="AAA_33"/>
    <property type="match status" value="1"/>
</dbReference>
<dbReference type="SUPFAM" id="SSF46785">
    <property type="entry name" value="Winged helix' DNA-binding domain"/>
    <property type="match status" value="1"/>
</dbReference>
<evidence type="ECO:0000256" key="1">
    <source>
        <dbReference type="ARBA" id="ARBA00023015"/>
    </source>
</evidence>
<name>A0ABS1MGT5_9NOCA</name>
<dbReference type="InterPro" id="IPR000524">
    <property type="entry name" value="Tscrpt_reg_HTH_GntR"/>
</dbReference>
<dbReference type="PANTHER" id="PTHR44846">
    <property type="entry name" value="MANNOSYL-D-GLYCERATE TRANSPORT/METABOLISM SYSTEM REPRESSOR MNGR-RELATED"/>
    <property type="match status" value="1"/>
</dbReference>
<keyword evidence="1" id="KW-0805">Transcription regulation</keyword>